<dbReference type="PANTHER" id="PTHR42852">
    <property type="entry name" value="THIOL:DISULFIDE INTERCHANGE PROTEIN DSBE"/>
    <property type="match status" value="1"/>
</dbReference>
<sequence length="388" mass="43097">MKKIIFTLALLAATLLAGAQSTVSLTIAGLPDGTVIEAALGSTHADEPPLASATLTGGKATLTVPVAEPRMIDFRAKGVPGTLLHLMTGQGERVTASVAADSTESDGVTYYMGKGEQVYDSPLHAQYMMKLGAFKKFLEIYNGAYHDAYRDINRQISAAYAAKDSAKMARLRASEAWKEFMACDAQFFNLIEKRYNELFAENDSTWWGPFMRLDVYSYFTPENKADYECLSASAQSSYYGRLLKELVDPKGLKEQDYPRFSVLDANGKTTPSDKIAKGRKYLLVDFWASWCKPCRNEIPNLKACYDQYKNKGLQIVSISLDRSDAAWKKALKEEQLPWPNGVDRSRIADAYKVQSIPAMFLVDVKTGKIIAEGLHGQLLRDKLAELMK</sequence>
<evidence type="ECO:0000256" key="2">
    <source>
        <dbReference type="ARBA" id="ARBA00022748"/>
    </source>
</evidence>
<evidence type="ECO:0000313" key="8">
    <source>
        <dbReference type="Proteomes" id="UP001589688"/>
    </source>
</evidence>
<dbReference type="EMBL" id="JBHLZF010000001">
    <property type="protein sequence ID" value="MFB9897030.1"/>
    <property type="molecule type" value="Genomic_DNA"/>
</dbReference>
<evidence type="ECO:0000256" key="5">
    <source>
        <dbReference type="SAM" id="SignalP"/>
    </source>
</evidence>
<keyword evidence="8" id="KW-1185">Reference proteome</keyword>
<dbReference type="Pfam" id="PF00578">
    <property type="entry name" value="AhpC-TSA"/>
    <property type="match status" value="1"/>
</dbReference>
<dbReference type="InterPro" id="IPR050553">
    <property type="entry name" value="Thioredoxin_ResA/DsbE_sf"/>
</dbReference>
<dbReference type="InterPro" id="IPR036249">
    <property type="entry name" value="Thioredoxin-like_sf"/>
</dbReference>
<evidence type="ECO:0000259" key="6">
    <source>
        <dbReference type="PROSITE" id="PS51352"/>
    </source>
</evidence>
<keyword evidence="5" id="KW-0732">Signal</keyword>
<dbReference type="PANTHER" id="PTHR42852:SF6">
    <property type="entry name" value="THIOL:DISULFIDE INTERCHANGE PROTEIN DSBE"/>
    <property type="match status" value="1"/>
</dbReference>
<proteinExistence type="predicted"/>
<evidence type="ECO:0000256" key="1">
    <source>
        <dbReference type="ARBA" id="ARBA00004196"/>
    </source>
</evidence>
<dbReference type="RefSeq" id="WP_027953180.1">
    <property type="nucleotide sequence ID" value="NZ_JBHLZF010000001.1"/>
</dbReference>
<gene>
    <name evidence="7" type="ORF">ACFFK8_04170</name>
</gene>
<feature type="signal peptide" evidence="5">
    <location>
        <begin position="1"/>
        <end position="19"/>
    </location>
</feature>
<keyword evidence="2" id="KW-0201">Cytochrome c-type biogenesis</keyword>
<keyword evidence="3" id="KW-1015">Disulfide bond</keyword>
<accession>A0ABV5ZI72</accession>
<dbReference type="CDD" id="cd02966">
    <property type="entry name" value="TlpA_like_family"/>
    <property type="match status" value="1"/>
</dbReference>
<keyword evidence="4" id="KW-0676">Redox-active center</keyword>
<dbReference type="Proteomes" id="UP001589688">
    <property type="component" value="Unassembled WGS sequence"/>
</dbReference>
<reference evidence="7 8" key="1">
    <citation type="submission" date="2024-09" db="EMBL/GenBank/DDBJ databases">
        <authorList>
            <person name="Sun Q."/>
            <person name="Mori K."/>
        </authorList>
    </citation>
    <scope>NUCLEOTIDE SEQUENCE [LARGE SCALE GENOMIC DNA]</scope>
    <source>
        <strain evidence="7 8">ATCC 51272</strain>
    </source>
</reference>
<protein>
    <submittedName>
        <fullName evidence="7">TlpA family protein disulfide reductase</fullName>
    </submittedName>
</protein>
<dbReference type="InterPro" id="IPR000866">
    <property type="entry name" value="AhpC/TSA"/>
</dbReference>
<feature type="domain" description="Thioredoxin" evidence="6">
    <location>
        <begin position="251"/>
        <end position="388"/>
    </location>
</feature>
<name>A0ABV5ZI72_9BACT</name>
<comment type="subcellular location">
    <subcellularLocation>
        <location evidence="1">Cell envelope</location>
    </subcellularLocation>
</comment>
<organism evidence="7 8">
    <name type="scientific">Hallella seregens ATCC 51272</name>
    <dbReference type="NCBI Taxonomy" id="1336250"/>
    <lineage>
        <taxon>Bacteria</taxon>
        <taxon>Pseudomonadati</taxon>
        <taxon>Bacteroidota</taxon>
        <taxon>Bacteroidia</taxon>
        <taxon>Bacteroidales</taxon>
        <taxon>Prevotellaceae</taxon>
        <taxon>Hallella</taxon>
    </lineage>
</organism>
<dbReference type="Gene3D" id="3.40.30.10">
    <property type="entry name" value="Glutaredoxin"/>
    <property type="match status" value="1"/>
</dbReference>
<evidence type="ECO:0000256" key="3">
    <source>
        <dbReference type="ARBA" id="ARBA00023157"/>
    </source>
</evidence>
<feature type="chain" id="PRO_5046083751" evidence="5">
    <location>
        <begin position="20"/>
        <end position="388"/>
    </location>
</feature>
<comment type="caution">
    <text evidence="7">The sequence shown here is derived from an EMBL/GenBank/DDBJ whole genome shotgun (WGS) entry which is preliminary data.</text>
</comment>
<evidence type="ECO:0000256" key="4">
    <source>
        <dbReference type="ARBA" id="ARBA00023284"/>
    </source>
</evidence>
<dbReference type="PROSITE" id="PS51352">
    <property type="entry name" value="THIOREDOXIN_2"/>
    <property type="match status" value="1"/>
</dbReference>
<evidence type="ECO:0000313" key="7">
    <source>
        <dbReference type="EMBL" id="MFB9897030.1"/>
    </source>
</evidence>
<dbReference type="SUPFAM" id="SSF52833">
    <property type="entry name" value="Thioredoxin-like"/>
    <property type="match status" value="1"/>
</dbReference>
<dbReference type="InterPro" id="IPR013766">
    <property type="entry name" value="Thioredoxin_domain"/>
</dbReference>